<keyword evidence="7" id="KW-0067">ATP-binding</keyword>
<name>A0ABR7X3W8_9SPHI</name>
<dbReference type="Pfam" id="PF02518">
    <property type="entry name" value="HATPase_c"/>
    <property type="match status" value="1"/>
</dbReference>
<keyword evidence="8" id="KW-0902">Two-component regulatory system</keyword>
<dbReference type="EMBL" id="JACWMW010000002">
    <property type="protein sequence ID" value="MBD1385287.1"/>
    <property type="molecule type" value="Genomic_DNA"/>
</dbReference>
<dbReference type="Gene3D" id="1.20.5.1930">
    <property type="match status" value="1"/>
</dbReference>
<evidence type="ECO:0000313" key="11">
    <source>
        <dbReference type="EMBL" id="MBD1385287.1"/>
    </source>
</evidence>
<evidence type="ECO:0000256" key="5">
    <source>
        <dbReference type="ARBA" id="ARBA00022741"/>
    </source>
</evidence>
<reference evidence="11 12" key="1">
    <citation type="submission" date="2020-09" db="EMBL/GenBank/DDBJ databases">
        <title>Novel species of Mucilaginibacter isolated from a glacier on the Tibetan Plateau.</title>
        <authorList>
            <person name="Liu Q."/>
            <person name="Xin Y.-H."/>
        </authorList>
    </citation>
    <scope>NUCLEOTIDE SEQUENCE [LARGE SCALE GENOMIC DNA]</scope>
    <source>
        <strain evidence="11 12">CGMCC 1.13878</strain>
    </source>
</reference>
<dbReference type="GO" id="GO:0016301">
    <property type="term" value="F:kinase activity"/>
    <property type="evidence" value="ECO:0007669"/>
    <property type="project" value="UniProtKB-KW"/>
</dbReference>
<feature type="transmembrane region" description="Helical" evidence="9">
    <location>
        <begin position="12"/>
        <end position="32"/>
    </location>
</feature>
<dbReference type="SMART" id="SM00387">
    <property type="entry name" value="HATPase_c"/>
    <property type="match status" value="1"/>
</dbReference>
<dbReference type="SUPFAM" id="SSF55874">
    <property type="entry name" value="ATPase domain of HSP90 chaperone/DNA topoisomerase II/histidine kinase"/>
    <property type="match status" value="1"/>
</dbReference>
<evidence type="ECO:0000256" key="9">
    <source>
        <dbReference type="SAM" id="Phobius"/>
    </source>
</evidence>
<evidence type="ECO:0000256" key="6">
    <source>
        <dbReference type="ARBA" id="ARBA00022777"/>
    </source>
</evidence>
<keyword evidence="5" id="KW-0547">Nucleotide-binding</keyword>
<keyword evidence="9" id="KW-1133">Transmembrane helix</keyword>
<dbReference type="InterPro" id="IPR036890">
    <property type="entry name" value="HATPase_C_sf"/>
</dbReference>
<accession>A0ABR7X3W8</accession>
<gene>
    <name evidence="11" type="ORF">IDJ75_08355</name>
</gene>
<dbReference type="InterPro" id="IPR050482">
    <property type="entry name" value="Sensor_HK_TwoCompSys"/>
</dbReference>
<dbReference type="RefSeq" id="WP_191175170.1">
    <property type="nucleotide sequence ID" value="NZ_JACWMW010000002.1"/>
</dbReference>
<keyword evidence="9" id="KW-0472">Membrane</keyword>
<dbReference type="PROSITE" id="PS50109">
    <property type="entry name" value="HIS_KIN"/>
    <property type="match status" value="1"/>
</dbReference>
<keyword evidence="6 11" id="KW-0418">Kinase</keyword>
<dbReference type="InterPro" id="IPR005467">
    <property type="entry name" value="His_kinase_dom"/>
</dbReference>
<evidence type="ECO:0000256" key="8">
    <source>
        <dbReference type="ARBA" id="ARBA00023012"/>
    </source>
</evidence>
<keyword evidence="4" id="KW-0808">Transferase</keyword>
<sequence>MQISTKETVELIVTATLIFLLAPAFVLIYVNLYNQRKKKLVEEKALLESQFQQELLKTQVEMQEQTLNHISREIHDNVTQVLSFVKLNLAIPAKATPEQAEQKISESRNLVAQVINDLRDLSKSLSYEHIMQLGLVQTMEIETSRVNKSGIINIILAIGGNARNLGEERELVLFRIFQEALNNTLKHSGAKQLKISLDYFDHLFNLTIQDNGVGFPAHSLNKSGSGLRNIVNRAALIGADAVIDSAPGKGCCIKITIDPLTQYTHANGNHYSPG</sequence>
<dbReference type="PANTHER" id="PTHR24421">
    <property type="entry name" value="NITRATE/NITRITE SENSOR PROTEIN NARX-RELATED"/>
    <property type="match status" value="1"/>
</dbReference>
<comment type="catalytic activity">
    <reaction evidence="1">
        <text>ATP + protein L-histidine = ADP + protein N-phospho-L-histidine.</text>
        <dbReference type="EC" id="2.7.13.3"/>
    </reaction>
</comment>
<keyword evidence="9" id="KW-0812">Transmembrane</keyword>
<organism evidence="11 12">
    <name type="scientific">Mucilaginibacter rigui</name>
    <dbReference type="NCBI Taxonomy" id="534635"/>
    <lineage>
        <taxon>Bacteria</taxon>
        <taxon>Pseudomonadati</taxon>
        <taxon>Bacteroidota</taxon>
        <taxon>Sphingobacteriia</taxon>
        <taxon>Sphingobacteriales</taxon>
        <taxon>Sphingobacteriaceae</taxon>
        <taxon>Mucilaginibacter</taxon>
    </lineage>
</organism>
<feature type="domain" description="Histidine kinase" evidence="10">
    <location>
        <begin position="69"/>
        <end position="261"/>
    </location>
</feature>
<dbReference type="InterPro" id="IPR003594">
    <property type="entry name" value="HATPase_dom"/>
</dbReference>
<dbReference type="PANTHER" id="PTHR24421:SF10">
    <property type="entry name" value="NITRATE_NITRITE SENSOR PROTEIN NARQ"/>
    <property type="match status" value="1"/>
</dbReference>
<evidence type="ECO:0000313" key="12">
    <source>
        <dbReference type="Proteomes" id="UP000618754"/>
    </source>
</evidence>
<dbReference type="CDD" id="cd16917">
    <property type="entry name" value="HATPase_UhpB-NarQ-NarX-like"/>
    <property type="match status" value="1"/>
</dbReference>
<proteinExistence type="predicted"/>
<protein>
    <recommendedName>
        <fullName evidence="2">histidine kinase</fullName>
        <ecNumber evidence="2">2.7.13.3</ecNumber>
    </recommendedName>
</protein>
<dbReference type="Pfam" id="PF07730">
    <property type="entry name" value="HisKA_3"/>
    <property type="match status" value="1"/>
</dbReference>
<dbReference type="Gene3D" id="3.30.565.10">
    <property type="entry name" value="Histidine kinase-like ATPase, C-terminal domain"/>
    <property type="match status" value="1"/>
</dbReference>
<evidence type="ECO:0000256" key="2">
    <source>
        <dbReference type="ARBA" id="ARBA00012438"/>
    </source>
</evidence>
<evidence type="ECO:0000256" key="4">
    <source>
        <dbReference type="ARBA" id="ARBA00022679"/>
    </source>
</evidence>
<evidence type="ECO:0000259" key="10">
    <source>
        <dbReference type="PROSITE" id="PS50109"/>
    </source>
</evidence>
<dbReference type="InterPro" id="IPR011712">
    <property type="entry name" value="Sig_transdc_His_kin_sub3_dim/P"/>
</dbReference>
<evidence type="ECO:0000256" key="1">
    <source>
        <dbReference type="ARBA" id="ARBA00000085"/>
    </source>
</evidence>
<keyword evidence="3" id="KW-0597">Phosphoprotein</keyword>
<evidence type="ECO:0000256" key="7">
    <source>
        <dbReference type="ARBA" id="ARBA00022840"/>
    </source>
</evidence>
<comment type="caution">
    <text evidence="11">The sequence shown here is derived from an EMBL/GenBank/DDBJ whole genome shotgun (WGS) entry which is preliminary data.</text>
</comment>
<dbReference type="Proteomes" id="UP000618754">
    <property type="component" value="Unassembled WGS sequence"/>
</dbReference>
<evidence type="ECO:0000256" key="3">
    <source>
        <dbReference type="ARBA" id="ARBA00022553"/>
    </source>
</evidence>
<keyword evidence="12" id="KW-1185">Reference proteome</keyword>
<dbReference type="EC" id="2.7.13.3" evidence="2"/>